<reference evidence="1 2" key="1">
    <citation type="submission" date="2017-06" db="EMBL/GenBank/DDBJ databases">
        <title>Genome sequencing of cyanobaciteial culture collection at National Institute for Environmental Studies (NIES).</title>
        <authorList>
            <person name="Hirose Y."/>
            <person name="Shimura Y."/>
            <person name="Fujisawa T."/>
            <person name="Nakamura Y."/>
            <person name="Kawachi M."/>
        </authorList>
    </citation>
    <scope>NUCLEOTIDE SEQUENCE [LARGE SCALE GENOMIC DNA]</scope>
    <source>
        <strain evidence="1 2">NIES-267</strain>
    </source>
</reference>
<evidence type="ECO:0000313" key="2">
    <source>
        <dbReference type="Proteomes" id="UP000218418"/>
    </source>
</evidence>
<proteinExistence type="predicted"/>
<gene>
    <name evidence="1" type="ORF">NIES267_50840</name>
</gene>
<dbReference type="OrthoDB" id="518124at2"/>
<dbReference type="AlphaFoldDB" id="A0A1Z4LWJ6"/>
<organism evidence="1 2">
    <name type="scientific">Calothrix parasitica NIES-267</name>
    <dbReference type="NCBI Taxonomy" id="1973488"/>
    <lineage>
        <taxon>Bacteria</taxon>
        <taxon>Bacillati</taxon>
        <taxon>Cyanobacteriota</taxon>
        <taxon>Cyanophyceae</taxon>
        <taxon>Nostocales</taxon>
        <taxon>Calotrichaceae</taxon>
        <taxon>Calothrix</taxon>
    </lineage>
</organism>
<accession>A0A1Z4LWJ6</accession>
<evidence type="ECO:0000313" key="1">
    <source>
        <dbReference type="EMBL" id="BAY85584.1"/>
    </source>
</evidence>
<protein>
    <submittedName>
        <fullName evidence="1">Uncharacterized protein</fullName>
    </submittedName>
</protein>
<name>A0A1Z4LWJ6_9CYAN</name>
<dbReference type="Proteomes" id="UP000218418">
    <property type="component" value="Chromosome"/>
</dbReference>
<sequence length="203" mass="22551">MVYNNFNLSKAKKNFDLTTIESDNLFKDVSSIEPSATLVELLEEYLPLARAISTEKAKSELLVIPILVEIRKILSRKVSLFSGSLFNVDISLGLTGYVDFLITLSEEMYAISSPVVTLVEAKNDLITSGIGQCVAEMVAAQIFNQKQDNPLSTIYGVVTTGTAWLFLKLEEKTVYIDNQEYYIDNLGKIMGILVSCLERAGEF</sequence>
<keyword evidence="2" id="KW-1185">Reference proteome</keyword>
<dbReference type="EMBL" id="AP018227">
    <property type="protein sequence ID" value="BAY85584.1"/>
    <property type="molecule type" value="Genomic_DNA"/>
</dbReference>